<comment type="caution">
    <text evidence="1">The sequence shown here is derived from an EMBL/GenBank/DDBJ whole genome shotgun (WGS) entry which is preliminary data.</text>
</comment>
<proteinExistence type="predicted"/>
<feature type="non-terminal residue" evidence="1">
    <location>
        <position position="152"/>
    </location>
</feature>
<reference evidence="1" key="2">
    <citation type="journal article" date="2022" name="New Phytol.">
        <title>Evolutionary transition to the ectomycorrhizal habit in the genomes of a hyperdiverse lineage of mushroom-forming fungi.</title>
        <authorList>
            <person name="Looney B."/>
            <person name="Miyauchi S."/>
            <person name="Morin E."/>
            <person name="Drula E."/>
            <person name="Courty P.E."/>
            <person name="Kohler A."/>
            <person name="Kuo A."/>
            <person name="LaButti K."/>
            <person name="Pangilinan J."/>
            <person name="Lipzen A."/>
            <person name="Riley R."/>
            <person name="Andreopoulos W."/>
            <person name="He G."/>
            <person name="Johnson J."/>
            <person name="Nolan M."/>
            <person name="Tritt A."/>
            <person name="Barry K.W."/>
            <person name="Grigoriev I.V."/>
            <person name="Nagy L.G."/>
            <person name="Hibbett D."/>
            <person name="Henrissat B."/>
            <person name="Matheny P.B."/>
            <person name="Labbe J."/>
            <person name="Martin F.M."/>
        </authorList>
    </citation>
    <scope>NUCLEOTIDE SEQUENCE</scope>
    <source>
        <strain evidence="1">HHB10654</strain>
    </source>
</reference>
<dbReference type="Proteomes" id="UP000814140">
    <property type="component" value="Unassembled WGS sequence"/>
</dbReference>
<reference evidence="1" key="1">
    <citation type="submission" date="2021-03" db="EMBL/GenBank/DDBJ databases">
        <authorList>
            <consortium name="DOE Joint Genome Institute"/>
            <person name="Ahrendt S."/>
            <person name="Looney B.P."/>
            <person name="Miyauchi S."/>
            <person name="Morin E."/>
            <person name="Drula E."/>
            <person name="Courty P.E."/>
            <person name="Chicoki N."/>
            <person name="Fauchery L."/>
            <person name="Kohler A."/>
            <person name="Kuo A."/>
            <person name="Labutti K."/>
            <person name="Pangilinan J."/>
            <person name="Lipzen A."/>
            <person name="Riley R."/>
            <person name="Andreopoulos W."/>
            <person name="He G."/>
            <person name="Johnson J."/>
            <person name="Barry K.W."/>
            <person name="Grigoriev I.V."/>
            <person name="Nagy L."/>
            <person name="Hibbett D."/>
            <person name="Henrissat B."/>
            <person name="Matheny P.B."/>
            <person name="Labbe J."/>
            <person name="Martin F."/>
        </authorList>
    </citation>
    <scope>NUCLEOTIDE SEQUENCE</scope>
    <source>
        <strain evidence="1">HHB10654</strain>
    </source>
</reference>
<keyword evidence="2" id="KW-1185">Reference proteome</keyword>
<protein>
    <submittedName>
        <fullName evidence="1">Uncharacterized protein</fullName>
    </submittedName>
</protein>
<sequence length="152" mass="16789">PAVVLQDSADDDVCWSFSGSFGSFGFTLSTPIIPTEVVLQTQVHVSSSSKLQAPRTVVVWGLLDGIENIIKLQRFTSELMLVKARVPSFPIQGRGTFIPLAHFEFHSDTPSQTFPVFEEVIHWGLDWGVIVFDIRSNWGASSTSLCQVRVHG</sequence>
<feature type="non-terminal residue" evidence="1">
    <location>
        <position position="1"/>
    </location>
</feature>
<evidence type="ECO:0000313" key="1">
    <source>
        <dbReference type="EMBL" id="KAI0054673.1"/>
    </source>
</evidence>
<evidence type="ECO:0000313" key="2">
    <source>
        <dbReference type="Proteomes" id="UP000814140"/>
    </source>
</evidence>
<dbReference type="EMBL" id="MU277367">
    <property type="protein sequence ID" value="KAI0054673.1"/>
    <property type="molecule type" value="Genomic_DNA"/>
</dbReference>
<gene>
    <name evidence="1" type="ORF">BV25DRAFT_1762843</name>
</gene>
<accession>A0ACB8SDX7</accession>
<organism evidence="1 2">
    <name type="scientific">Artomyces pyxidatus</name>
    <dbReference type="NCBI Taxonomy" id="48021"/>
    <lineage>
        <taxon>Eukaryota</taxon>
        <taxon>Fungi</taxon>
        <taxon>Dikarya</taxon>
        <taxon>Basidiomycota</taxon>
        <taxon>Agaricomycotina</taxon>
        <taxon>Agaricomycetes</taxon>
        <taxon>Russulales</taxon>
        <taxon>Auriscalpiaceae</taxon>
        <taxon>Artomyces</taxon>
    </lineage>
</organism>
<name>A0ACB8SDX7_9AGAM</name>